<organism evidence="2 3">
    <name type="scientific">Desmophyllum pertusum</name>
    <dbReference type="NCBI Taxonomy" id="174260"/>
    <lineage>
        <taxon>Eukaryota</taxon>
        <taxon>Metazoa</taxon>
        <taxon>Cnidaria</taxon>
        <taxon>Anthozoa</taxon>
        <taxon>Hexacorallia</taxon>
        <taxon>Scleractinia</taxon>
        <taxon>Caryophylliina</taxon>
        <taxon>Caryophylliidae</taxon>
        <taxon>Desmophyllum</taxon>
    </lineage>
</organism>
<gene>
    <name evidence="2" type="ORF">OS493_034617</name>
</gene>
<keyword evidence="1" id="KW-0812">Transmembrane</keyword>
<evidence type="ECO:0000256" key="1">
    <source>
        <dbReference type="SAM" id="Phobius"/>
    </source>
</evidence>
<feature type="transmembrane region" description="Helical" evidence="1">
    <location>
        <begin position="101"/>
        <end position="121"/>
    </location>
</feature>
<reference evidence="2" key="1">
    <citation type="submission" date="2023-01" db="EMBL/GenBank/DDBJ databases">
        <title>Genome assembly of the deep-sea coral Lophelia pertusa.</title>
        <authorList>
            <person name="Herrera S."/>
            <person name="Cordes E."/>
        </authorList>
    </citation>
    <scope>NUCLEOTIDE SEQUENCE</scope>
    <source>
        <strain evidence="2">USNM1676648</strain>
        <tissue evidence="2">Polyp</tissue>
    </source>
</reference>
<evidence type="ECO:0000313" key="3">
    <source>
        <dbReference type="Proteomes" id="UP001163046"/>
    </source>
</evidence>
<name>A0A9W9ZIU3_9CNID</name>
<keyword evidence="1" id="KW-1133">Transmembrane helix</keyword>
<protein>
    <submittedName>
        <fullName evidence="2">Uncharacterized protein</fullName>
    </submittedName>
</protein>
<proteinExistence type="predicted"/>
<comment type="caution">
    <text evidence="2">The sequence shown here is derived from an EMBL/GenBank/DDBJ whole genome shotgun (WGS) entry which is preliminary data.</text>
</comment>
<dbReference type="EMBL" id="MU825922">
    <property type="protein sequence ID" value="KAJ7382457.1"/>
    <property type="molecule type" value="Genomic_DNA"/>
</dbReference>
<accession>A0A9W9ZIU3</accession>
<dbReference type="OrthoDB" id="6479200at2759"/>
<evidence type="ECO:0000313" key="2">
    <source>
        <dbReference type="EMBL" id="KAJ7382457.1"/>
    </source>
</evidence>
<keyword evidence="1" id="KW-0472">Membrane</keyword>
<keyword evidence="3" id="KW-1185">Reference proteome</keyword>
<dbReference type="Proteomes" id="UP001163046">
    <property type="component" value="Unassembled WGS sequence"/>
</dbReference>
<dbReference type="AlphaFoldDB" id="A0A9W9ZIU3"/>
<sequence length="122" mass="13843">MNNDCRSVSRIKISRQKLLLDTHQRWKTARQFISEISSSQIPVRENVPWPPRPSPGLPRCIWRDSQFVSPDSQHVTNRGNCRHLSCSSSDRAASASGFAHFLDLANTVLMVFLGAAHLWLFV</sequence>